<dbReference type="GO" id="GO:0050909">
    <property type="term" value="P:sensory perception of taste"/>
    <property type="evidence" value="ECO:0007669"/>
    <property type="project" value="InterPro"/>
</dbReference>
<feature type="transmembrane region" description="Helical" evidence="8">
    <location>
        <begin position="1064"/>
        <end position="1087"/>
    </location>
</feature>
<evidence type="ECO:0000256" key="7">
    <source>
        <dbReference type="ARBA" id="ARBA00023224"/>
    </source>
</evidence>
<keyword evidence="4 8" id="KW-1133">Transmembrane helix</keyword>
<keyword evidence="5 8" id="KW-0472">Membrane</keyword>
<evidence type="ECO:0000256" key="2">
    <source>
        <dbReference type="ARBA" id="ARBA00022475"/>
    </source>
</evidence>
<sequence>MFNLQLFSLQVLHRKNIFSAMGLTVDAKLLTAMVGNISTYLLILIQFLNMSHFCAKEIATNLFSLQLSHCENRFSAKGLTVDATLLTAMAGGIITYLVILVQFLVTWNSCNEKSFQGFKGKRKGKIWQLFCATDFVSLMYPCFSFCRILGIFPYKINASIIKTCEPRYILSTIIIGVFCILELINLYDMRLFSLQISHCENTFSAKGLTVDAALLTKVAGSITTYLMRLFSLQILHCENAFSVKGLTVDSTLLTAMRLFSLQISHCDNVFSAKGLTVDATLLTKLQLFSLQILHRKNMFSAMGLTVDARLLTAMVGNISTYLLILIQFLNMKHFCAKEIATNIVNKITTYLLILIQFLINSHTCNGNILQLFSLQILHRKNMFSAMGLTVDARLLTVMVGNISTYLLILIQFLNMKHFCAKEIASNLKLFSLQILHRKNMFSAKGLILDASLLTAMVGNISTYLLILIQFLNMKHFCAKEIATNLQMFSLQVLHRENAFSAKGLIVDATLLTAIVGNITTYLLILIQFLITSHTCNGKILQMFSLQILHRENAFSAKGLVVDATLLTAIVSNITTYLLILIQFLITSHTCNGNILQLFSLQILHRKNIFSAMGLTVDASLLTAMVGNISTYLLILIQFLNMKRFCAKEIATNLQLFSLQVLHRDNTFSAKGLTIDSTLLVALHLFSLQTLHCENTFSAKGFIVDAKLLAAVVGNIVTYLHLFSLQILHCQNTFSAKGLTVDATLLTTIVGNIATYLLILTQFFNMSHSCDGKTATSLQLFSLQILHRENTFSAKGLTVDASLLTALQLFSLQILHHENTFSAKGVTVDATLLTAMVGYITTHLLIFIQFLNASHSCDRKTAINLQIFSLQTLHCDNTFSAKGFTVNAKLLVVIVGTIATYVLILFQFMRMSNSCERNTTNNITELRLFSLQVMHCKNTFLTKGLTVDTTLLTALRLFSLQIMHCKNTFLTKGLTMDATLLTALRLFSLQILHRENTFSGKGFTMDATLLTTIVGNITTYMLILIQFLIASHSCDKKSGSNLQLFSLQILHCKNTFSAKGLTVDAALLTAIAGSITTYMLILIQFFIMTHSCDDKSLRLFSLQILHCKNTFLTKGLTMDATLLTALFSLQTLHCENTFSAKGLNVDATFLATLFSLQTLHCEDTFSAKGLNVDATFLATLQLFSLQILHCENTFSAKSLNVDAQFLATLQLFSLQTLHCKNTFSAKGLNVDATFLATLLLFSLQTLHCKNTFSAKGLNVDATFLATMAGTIATYMLILLQFLIISHPCDKKSAINSTMNNLQLFSLQILHCENTFSAKGLNVDAQFLTTLQLFSLQILHCKNTFSAKGLNVDAPFFVALVGTITTYMLILLQFLVISHACDEKSAINGTRIIYFRCKYCIVKIHFLPKVLMWTHRFSLHCNYFLCKYCIEKMHSLQKVSLWMQRFSLRCVTNYLLQTIKCILLIFMIFFRWWLQLFSLQTLHCKNTFSAKGLNVDASFLTTMAGTSATYMLILLQFWMMSHSCDGKSSINTATIFYANTASTKCILCKRSLCGCNASHCGEQTIICFKQLNMVGSITTYLLILIQFLVTSHSCGGRALQLFSLQILHCENTFSAKGLNVDASFLATLQLFSLQILHCENTFSAKGLNVDAPFLATLQLFSMQILHRENTFSAKGLTVDATLLAAMVGSITTYLLILIQFLLQLFSLQTLHCKNTFSAKGLTVNAKLLAALRLFSLQILHCDNTFSAKGLTVDAKLLTAMVSSIATYLLILIQFLGMSHSYNGKTAINVTELHLFSLQILHRDNTFSAKGLTVDATFLTAMVGTITTYLLILIQFLITSHSCDGKIAINLHLFSLQILHTSKNTFSAKGFTMDAPLLATLIGSITTYLLILIQFANISNSCNEQFKFSNITQTTYYSTYAQKH</sequence>
<dbReference type="GO" id="GO:0030425">
    <property type="term" value="C:dendrite"/>
    <property type="evidence" value="ECO:0007669"/>
    <property type="project" value="TreeGrafter"/>
</dbReference>
<feature type="transmembrane region" description="Helical" evidence="8">
    <location>
        <begin position="350"/>
        <end position="372"/>
    </location>
</feature>
<dbReference type="PANTHER" id="PTHR21143:SF133">
    <property type="entry name" value="GUSTATORY AND PHEROMONE RECEPTOR 32A-RELATED"/>
    <property type="match status" value="1"/>
</dbReference>
<proteinExistence type="predicted"/>
<dbReference type="GO" id="GO:0008049">
    <property type="term" value="P:male courtship behavior"/>
    <property type="evidence" value="ECO:0007669"/>
    <property type="project" value="TreeGrafter"/>
</dbReference>
<feature type="transmembrane region" description="Helical" evidence="8">
    <location>
        <begin position="126"/>
        <end position="148"/>
    </location>
</feature>
<comment type="caution">
    <text evidence="9">The sequence shown here is derived from an EMBL/GenBank/DDBJ whole genome shotgun (WGS) entry which is preliminary data.</text>
</comment>
<protein>
    <submittedName>
        <fullName evidence="9">Uncharacterized protein</fullName>
    </submittedName>
</protein>
<evidence type="ECO:0000256" key="5">
    <source>
        <dbReference type="ARBA" id="ARBA00023136"/>
    </source>
</evidence>
<dbReference type="PANTHER" id="PTHR21143">
    <property type="entry name" value="INVERTEBRATE GUSTATORY RECEPTOR"/>
    <property type="match status" value="1"/>
</dbReference>
<feature type="transmembrane region" description="Helical" evidence="8">
    <location>
        <begin position="392"/>
        <end position="413"/>
    </location>
</feature>
<feature type="transmembrane region" description="Helical" evidence="8">
    <location>
        <begin position="1495"/>
        <end position="1516"/>
    </location>
</feature>
<feature type="transmembrane region" description="Helical" evidence="8">
    <location>
        <begin position="308"/>
        <end position="329"/>
    </location>
</feature>
<dbReference type="GO" id="GO:0043025">
    <property type="term" value="C:neuronal cell body"/>
    <property type="evidence" value="ECO:0007669"/>
    <property type="project" value="TreeGrafter"/>
</dbReference>
<feature type="transmembrane region" description="Helical" evidence="8">
    <location>
        <begin position="29"/>
        <end position="48"/>
    </location>
</feature>
<feature type="transmembrane region" description="Helical" evidence="8">
    <location>
        <begin position="707"/>
        <end position="726"/>
    </location>
</feature>
<feature type="transmembrane region" description="Helical" evidence="8">
    <location>
        <begin position="1754"/>
        <end position="1773"/>
    </location>
</feature>
<dbReference type="GO" id="GO:0030424">
    <property type="term" value="C:axon"/>
    <property type="evidence" value="ECO:0007669"/>
    <property type="project" value="TreeGrafter"/>
</dbReference>
<keyword evidence="6" id="KW-0675">Receptor</keyword>
<feature type="transmembrane region" description="Helical" evidence="8">
    <location>
        <begin position="1354"/>
        <end position="1375"/>
    </location>
</feature>
<accession>A0A4S2KLW6</accession>
<feature type="transmembrane region" description="Helical" evidence="8">
    <location>
        <begin position="508"/>
        <end position="530"/>
    </location>
</feature>
<keyword evidence="10" id="KW-1185">Reference proteome</keyword>
<dbReference type="STRING" id="300112.A0A4S2KLW6"/>
<feature type="transmembrane region" description="Helical" evidence="8">
    <location>
        <begin position="889"/>
        <end position="908"/>
    </location>
</feature>
<dbReference type="GO" id="GO:0005886">
    <property type="term" value="C:plasma membrane"/>
    <property type="evidence" value="ECO:0007669"/>
    <property type="project" value="UniProtKB-SubCell"/>
</dbReference>
<feature type="transmembrane region" description="Helical" evidence="8">
    <location>
        <begin position="738"/>
        <end position="758"/>
    </location>
</feature>
<keyword evidence="7" id="KW-0807">Transducer</keyword>
<evidence type="ECO:0000256" key="8">
    <source>
        <dbReference type="SAM" id="Phobius"/>
    </source>
</evidence>
<dbReference type="InterPro" id="IPR013604">
    <property type="entry name" value="7TM_chemorcpt"/>
</dbReference>
<feature type="transmembrane region" description="Helical" evidence="8">
    <location>
        <begin position="1452"/>
        <end position="1471"/>
    </location>
</feature>
<feature type="transmembrane region" description="Helical" evidence="8">
    <location>
        <begin position="618"/>
        <end position="639"/>
    </location>
</feature>
<evidence type="ECO:0000256" key="1">
    <source>
        <dbReference type="ARBA" id="ARBA00004651"/>
    </source>
</evidence>
<feature type="transmembrane region" description="Helical" evidence="8">
    <location>
        <begin position="1813"/>
        <end position="1835"/>
    </location>
</feature>
<dbReference type="GO" id="GO:0007635">
    <property type="term" value="P:chemosensory behavior"/>
    <property type="evidence" value="ECO:0007669"/>
    <property type="project" value="TreeGrafter"/>
</dbReference>
<dbReference type="EMBL" id="QBLH01001969">
    <property type="protein sequence ID" value="TGZ50470.1"/>
    <property type="molecule type" value="Genomic_DNA"/>
</dbReference>
<feature type="transmembrane region" description="Helical" evidence="8">
    <location>
        <begin position="559"/>
        <end position="585"/>
    </location>
</feature>
<evidence type="ECO:0000256" key="3">
    <source>
        <dbReference type="ARBA" id="ARBA00022692"/>
    </source>
</evidence>
<feature type="transmembrane region" description="Helical" evidence="8">
    <location>
        <begin position="1260"/>
        <end position="1282"/>
    </location>
</feature>
<feature type="transmembrane region" description="Helical" evidence="8">
    <location>
        <begin position="83"/>
        <end position="106"/>
    </location>
</feature>
<feature type="transmembrane region" description="Helical" evidence="8">
    <location>
        <begin position="1006"/>
        <end position="1028"/>
    </location>
</feature>
<feature type="transmembrane region" description="Helical" evidence="8">
    <location>
        <begin position="446"/>
        <end position="466"/>
    </location>
</feature>
<dbReference type="Pfam" id="PF08395">
    <property type="entry name" value="7tm_7"/>
    <property type="match status" value="15"/>
</dbReference>
<evidence type="ECO:0000256" key="6">
    <source>
        <dbReference type="ARBA" id="ARBA00023170"/>
    </source>
</evidence>
<evidence type="ECO:0000256" key="4">
    <source>
        <dbReference type="ARBA" id="ARBA00022989"/>
    </source>
</evidence>
<dbReference type="Proteomes" id="UP000310200">
    <property type="component" value="Unassembled WGS sequence"/>
</dbReference>
<feature type="transmembrane region" description="Helical" evidence="8">
    <location>
        <begin position="168"/>
        <end position="187"/>
    </location>
</feature>
<reference evidence="9 10" key="1">
    <citation type="journal article" date="2019" name="Philos. Trans. R. Soc. Lond., B, Biol. Sci.">
        <title>Ant behaviour and brain gene expression of defending hosts depend on the ecological success of the intruding social parasite.</title>
        <authorList>
            <person name="Kaur R."/>
            <person name="Stoldt M."/>
            <person name="Jongepier E."/>
            <person name="Feldmeyer B."/>
            <person name="Menzel F."/>
            <person name="Bornberg-Bauer E."/>
            <person name="Foitzik S."/>
        </authorList>
    </citation>
    <scope>NUCLEOTIDE SEQUENCE [LARGE SCALE GENOMIC DNA]</scope>
    <source>
        <tissue evidence="9">Whole body</tissue>
    </source>
</reference>
<keyword evidence="2" id="KW-1003">Cell membrane</keyword>
<organism evidence="9 10">
    <name type="scientific">Temnothorax longispinosus</name>
    <dbReference type="NCBI Taxonomy" id="300112"/>
    <lineage>
        <taxon>Eukaryota</taxon>
        <taxon>Metazoa</taxon>
        <taxon>Ecdysozoa</taxon>
        <taxon>Arthropoda</taxon>
        <taxon>Hexapoda</taxon>
        <taxon>Insecta</taxon>
        <taxon>Pterygota</taxon>
        <taxon>Neoptera</taxon>
        <taxon>Endopterygota</taxon>
        <taxon>Hymenoptera</taxon>
        <taxon>Apocrita</taxon>
        <taxon>Aculeata</taxon>
        <taxon>Formicoidea</taxon>
        <taxon>Formicidae</taxon>
        <taxon>Myrmicinae</taxon>
        <taxon>Temnothorax</taxon>
    </lineage>
</organism>
<name>A0A4S2KLW6_9HYME</name>
<keyword evidence="3 8" id="KW-0812">Transmembrane</keyword>
<feature type="transmembrane region" description="Helical" evidence="8">
    <location>
        <begin position="1680"/>
        <end position="1703"/>
    </location>
</feature>
<dbReference type="GO" id="GO:0007165">
    <property type="term" value="P:signal transduction"/>
    <property type="evidence" value="ECO:0007669"/>
    <property type="project" value="UniProtKB-KW"/>
</dbReference>
<feature type="transmembrane region" description="Helical" evidence="8">
    <location>
        <begin position="829"/>
        <end position="850"/>
    </location>
</feature>
<feature type="transmembrane region" description="Helical" evidence="8">
    <location>
        <begin position="1874"/>
        <end position="1893"/>
    </location>
</feature>
<gene>
    <name evidence="9" type="ORF">DBV15_04235</name>
</gene>
<evidence type="ECO:0000313" key="9">
    <source>
        <dbReference type="EMBL" id="TGZ50470.1"/>
    </source>
</evidence>
<comment type="subcellular location">
    <subcellularLocation>
        <location evidence="1">Cell membrane</location>
        <topology evidence="1">Multi-pass membrane protein</topology>
    </subcellularLocation>
</comment>
<evidence type="ECO:0000313" key="10">
    <source>
        <dbReference type="Proteomes" id="UP000310200"/>
    </source>
</evidence>